<dbReference type="Proteomes" id="UP000291191">
    <property type="component" value="Unassembled WGS sequence"/>
</dbReference>
<evidence type="ECO:0000313" key="11">
    <source>
        <dbReference type="Proteomes" id="UP000284772"/>
    </source>
</evidence>
<feature type="domain" description="SusD-like N-terminal" evidence="7">
    <location>
        <begin position="74"/>
        <end position="226"/>
    </location>
</feature>
<keyword evidence="3" id="KW-0732">Signal</keyword>
<dbReference type="GO" id="GO:0009279">
    <property type="term" value="C:cell outer membrane"/>
    <property type="evidence" value="ECO:0007669"/>
    <property type="project" value="UniProtKB-SubCell"/>
</dbReference>
<reference evidence="11 12" key="1">
    <citation type="submission" date="2018-08" db="EMBL/GenBank/DDBJ databases">
        <title>A genome reference for cultivated species of the human gut microbiota.</title>
        <authorList>
            <person name="Zou Y."/>
            <person name="Xue W."/>
            <person name="Luo G."/>
        </authorList>
    </citation>
    <scope>NUCLEOTIDE SEQUENCE [LARGE SCALE GENOMIC DNA]</scope>
    <source>
        <strain evidence="8 11">AF19-10AC</strain>
        <strain evidence="9 12">AF36-16BH</strain>
    </source>
</reference>
<keyword evidence="5" id="KW-0998">Cell outer membrane</keyword>
<gene>
    <name evidence="8" type="ORF">DWX27_22035</name>
    <name evidence="9" type="ORF">DWZ95_06910</name>
    <name evidence="10" type="ORF">EAJ06_15365</name>
</gene>
<organism evidence="10 13">
    <name type="scientific">Bacteroides intestinalis</name>
    <dbReference type="NCBI Taxonomy" id="329854"/>
    <lineage>
        <taxon>Bacteria</taxon>
        <taxon>Pseudomonadati</taxon>
        <taxon>Bacteroidota</taxon>
        <taxon>Bacteroidia</taxon>
        <taxon>Bacteroidales</taxon>
        <taxon>Bacteroidaceae</taxon>
        <taxon>Bacteroides</taxon>
    </lineage>
</organism>
<keyword evidence="13" id="KW-1185">Reference proteome</keyword>
<reference evidence="10 13" key="2">
    <citation type="journal article" date="2019" name="Science, e1252229">
        <title>Invertible promoters mediate bacterial phase variation, antibiotic resistance, and host adaptation in the gut.</title>
        <authorList>
            <person name="Jiang X."/>
            <person name="Hall A.B."/>
            <person name="Arthur T.D."/>
            <person name="Plichta D.R."/>
            <person name="Covington C.T."/>
            <person name="Poyet M."/>
            <person name="Crothers J."/>
            <person name="Moses P.L."/>
            <person name="Tolonen A.C."/>
            <person name="Vlamakis H."/>
            <person name="Alm E.J."/>
            <person name="Xavier R.J."/>
        </authorList>
    </citation>
    <scope>NUCLEOTIDE SEQUENCE [LARGE SCALE GENOMIC DNA]</scope>
    <source>
        <strain evidence="10">Bf_0095</strain>
        <strain evidence="13">bf_0095</strain>
    </source>
</reference>
<dbReference type="Proteomes" id="UP000285013">
    <property type="component" value="Unassembled WGS sequence"/>
</dbReference>
<dbReference type="EMBL" id="QRPE01000005">
    <property type="protein sequence ID" value="RHL94358.1"/>
    <property type="molecule type" value="Genomic_DNA"/>
</dbReference>
<dbReference type="SUPFAM" id="SSF48452">
    <property type="entry name" value="TPR-like"/>
    <property type="match status" value="1"/>
</dbReference>
<comment type="caution">
    <text evidence="10">The sequence shown here is derived from an EMBL/GenBank/DDBJ whole genome shotgun (WGS) entry which is preliminary data.</text>
</comment>
<sequence length="590" mass="67581">MKTQIILRKVHYAFSAFLCTACLVSCNDWLKPEPLSFYSPENTYVTKEGLEGALVSCRAMIRPEFIGNNSYACTELMTSDVAVAGNIVAQTLKNFEIQLKPGAYGDSQIGTFWSKGYSAIQKANTIISRVQAADEITENDKNTILAEGYFHRSYWYYKLVNQFGDVPFIDKEVTTPKLDFYSHTRSSILKRLREDMMFATRYLPESAPHGAVSKAAGNHLLAKICLACCDFDGAVAATTAVIDHSQHKLMEKRFGVNISDAQYNIISDLFNRENINSSENLEGIFLVEDKRLTEGGTSTGSYRMRDLVPCWWNANTNNDPDGKRGTMDKAAGQPQIGQVGRGIGRIRTTNYFNYEIWDSKEDYRHTAPNWLNMEDMVYNNPASKYYGQPLQKKYCVDTIYAWSPMMHYKTFVPEDNKPDTPQGGYTDWYVFRLAETYLLRAEAYYWKGNLDAAMNDINKIRMRANAKELTNSQQVTIEYILDERARELFFEEPRKTELTRVAFIMAEKGLNGYSLSDISEKNYYYDRMMRYNNFFREKINHNGINIYTIKPYHILWPIPENAIASNSRGRINQNLGYPGADQNVPALEVE</sequence>
<evidence type="ECO:0000313" key="8">
    <source>
        <dbReference type="EMBL" id="RGT45257.1"/>
    </source>
</evidence>
<evidence type="ECO:0000259" key="7">
    <source>
        <dbReference type="Pfam" id="PF14322"/>
    </source>
</evidence>
<evidence type="ECO:0000313" key="13">
    <source>
        <dbReference type="Proteomes" id="UP000291191"/>
    </source>
</evidence>
<dbReference type="Gene3D" id="1.25.40.390">
    <property type="match status" value="1"/>
</dbReference>
<protein>
    <submittedName>
        <fullName evidence="10">RagB/SusD family nutrient uptake outer membrane protein</fullName>
    </submittedName>
</protein>
<dbReference type="Pfam" id="PF14322">
    <property type="entry name" value="SusD-like_3"/>
    <property type="match status" value="1"/>
</dbReference>
<dbReference type="InterPro" id="IPR011990">
    <property type="entry name" value="TPR-like_helical_dom_sf"/>
</dbReference>
<name>A0A3E4KUD1_9BACE</name>
<keyword evidence="4" id="KW-0472">Membrane</keyword>
<dbReference type="RefSeq" id="WP_007663968.1">
    <property type="nucleotide sequence ID" value="NZ_CABMMK010000001.1"/>
</dbReference>
<feature type="domain" description="RagB/SusD" evidence="6">
    <location>
        <begin position="358"/>
        <end position="577"/>
    </location>
</feature>
<evidence type="ECO:0000256" key="2">
    <source>
        <dbReference type="ARBA" id="ARBA00006275"/>
    </source>
</evidence>
<dbReference type="EMBL" id="QRWT01000041">
    <property type="protein sequence ID" value="RGT45257.1"/>
    <property type="molecule type" value="Genomic_DNA"/>
</dbReference>
<evidence type="ECO:0000256" key="5">
    <source>
        <dbReference type="ARBA" id="ARBA00023237"/>
    </source>
</evidence>
<comment type="similarity">
    <text evidence="2">Belongs to the SusD family.</text>
</comment>
<dbReference type="GeneID" id="26160199"/>
<dbReference type="Pfam" id="PF07980">
    <property type="entry name" value="SusD_RagB"/>
    <property type="match status" value="1"/>
</dbReference>
<evidence type="ECO:0000313" key="9">
    <source>
        <dbReference type="EMBL" id="RHL94358.1"/>
    </source>
</evidence>
<dbReference type="Proteomes" id="UP000284772">
    <property type="component" value="Unassembled WGS sequence"/>
</dbReference>
<accession>A0A3E4KUD1</accession>
<evidence type="ECO:0000256" key="4">
    <source>
        <dbReference type="ARBA" id="ARBA00023136"/>
    </source>
</evidence>
<proteinExistence type="inferred from homology"/>
<dbReference type="InterPro" id="IPR033985">
    <property type="entry name" value="SusD-like_N"/>
</dbReference>
<dbReference type="AlphaFoldDB" id="A0A3E4KUD1"/>
<evidence type="ECO:0000313" key="10">
    <source>
        <dbReference type="EMBL" id="RYT79072.1"/>
    </source>
</evidence>
<evidence type="ECO:0000259" key="6">
    <source>
        <dbReference type="Pfam" id="PF07980"/>
    </source>
</evidence>
<evidence type="ECO:0000256" key="1">
    <source>
        <dbReference type="ARBA" id="ARBA00004442"/>
    </source>
</evidence>
<dbReference type="OrthoDB" id="5694214at2"/>
<evidence type="ECO:0000313" key="12">
    <source>
        <dbReference type="Proteomes" id="UP000285013"/>
    </source>
</evidence>
<evidence type="ECO:0000256" key="3">
    <source>
        <dbReference type="ARBA" id="ARBA00022729"/>
    </source>
</evidence>
<dbReference type="InterPro" id="IPR012944">
    <property type="entry name" value="SusD_RagB_dom"/>
</dbReference>
<dbReference type="EMBL" id="RCXO01000020">
    <property type="protein sequence ID" value="RYT79072.1"/>
    <property type="molecule type" value="Genomic_DNA"/>
</dbReference>
<comment type="subcellular location">
    <subcellularLocation>
        <location evidence="1">Cell outer membrane</location>
    </subcellularLocation>
</comment>